<accession>A0A387C2J9</accession>
<dbReference type="OrthoDB" id="4792842at2"/>
<evidence type="ECO:0000313" key="4">
    <source>
        <dbReference type="Proteomes" id="UP000275069"/>
    </source>
</evidence>
<keyword evidence="2" id="KW-1133">Transmembrane helix</keyword>
<evidence type="ECO:0000256" key="1">
    <source>
        <dbReference type="SAM" id="MobiDB-lite"/>
    </source>
</evidence>
<dbReference type="Proteomes" id="UP000275069">
    <property type="component" value="Chromosome"/>
</dbReference>
<feature type="transmembrane region" description="Helical" evidence="2">
    <location>
        <begin position="32"/>
        <end position="52"/>
    </location>
</feature>
<evidence type="ECO:0000313" key="3">
    <source>
        <dbReference type="EMBL" id="AYG04751.1"/>
    </source>
</evidence>
<protein>
    <recommendedName>
        <fullName evidence="5">Cell division protein FtsL</fullName>
    </recommendedName>
</protein>
<name>A0A387C2J9_9MICO</name>
<organism evidence="3 4">
    <name type="scientific">Gryllotalpicola protaetiae</name>
    <dbReference type="NCBI Taxonomy" id="2419771"/>
    <lineage>
        <taxon>Bacteria</taxon>
        <taxon>Bacillati</taxon>
        <taxon>Actinomycetota</taxon>
        <taxon>Actinomycetes</taxon>
        <taxon>Micrococcales</taxon>
        <taxon>Microbacteriaceae</taxon>
        <taxon>Gryllotalpicola</taxon>
    </lineage>
</organism>
<feature type="compositionally biased region" description="Polar residues" evidence="1">
    <location>
        <begin position="171"/>
        <end position="189"/>
    </location>
</feature>
<feature type="compositionally biased region" description="Polar residues" evidence="1">
    <location>
        <begin position="149"/>
        <end position="164"/>
    </location>
</feature>
<feature type="region of interest" description="Disordered" evidence="1">
    <location>
        <begin position="148"/>
        <end position="205"/>
    </location>
</feature>
<sequence length="205" mass="20669">MSQLPLPSREERRQGLLAPVDAPVGRRQRPKLLYAAIAVGALVLIVVAQLALSIGVSNGAYQLNSLQQQQKQLGRDSQASSEAVDKLASPQNLAANADALGMVANGSPVYLRLSNGTVVGSPTAAGGQPTAAGDPLVPNSLIAGVPLVTATTGPKPSQVATDQASAPVAQPGSQETDSGTPAANVNPQQDGPVAWSGPLPAPSTH</sequence>
<gene>
    <name evidence="3" type="ORF">D7I44_15260</name>
</gene>
<proteinExistence type="predicted"/>
<keyword evidence="2" id="KW-0472">Membrane</keyword>
<dbReference type="AlphaFoldDB" id="A0A387C2J9"/>
<keyword evidence="4" id="KW-1185">Reference proteome</keyword>
<dbReference type="KEGG" id="gry:D7I44_15260"/>
<dbReference type="EMBL" id="CP032624">
    <property type="protein sequence ID" value="AYG04751.1"/>
    <property type="molecule type" value="Genomic_DNA"/>
</dbReference>
<reference evidence="3 4" key="1">
    <citation type="submission" date="2018-09" db="EMBL/GenBank/DDBJ databases">
        <title>Genome sequencing of strain 2DFW10M-5.</title>
        <authorList>
            <person name="Heo J."/>
            <person name="Kim S.-J."/>
            <person name="Kwon S.-W."/>
        </authorList>
    </citation>
    <scope>NUCLEOTIDE SEQUENCE [LARGE SCALE GENOMIC DNA]</scope>
    <source>
        <strain evidence="3 4">2DFW10M-5</strain>
    </source>
</reference>
<evidence type="ECO:0000256" key="2">
    <source>
        <dbReference type="SAM" id="Phobius"/>
    </source>
</evidence>
<evidence type="ECO:0008006" key="5">
    <source>
        <dbReference type="Google" id="ProtNLM"/>
    </source>
</evidence>
<keyword evidence="2" id="KW-0812">Transmembrane</keyword>